<reference evidence="5" key="2">
    <citation type="submission" date="2022-10" db="EMBL/GenBank/DDBJ databases">
        <authorList>
            <consortium name="ENA_rothamsted_submissions"/>
            <consortium name="culmorum"/>
            <person name="King R."/>
        </authorList>
    </citation>
    <scope>NUCLEOTIDE SEQUENCE</scope>
</reference>
<sequence length="533" mass="59199">MSKPAFDPVNKIWSGPKVPPMYNPDQNLGQLILKILQQTPDSVTQISADTGASVTCQQMYDRSIKIAKYLTKCGMKNSDLIGIMAGNSENLAPIVYACFALGLPINPLAPAMNESDIIQMFSMTKPKMIFCDAENVKVVQNAVDEIKSEAKILTVMDKVDGYECTTEILKSMQGDSVDDFEFPIIDSNSTAAILCSSGSTGSPKGICKSHKHIITSFQQFWPVTYGEPTIFLQNSAIFWISGFSPLIQGVFFRFTRVSAAKLCNAQELIRIFNIYKITAIILPPYMVVSFLQDENLKPFESMRCLMIGGAKVSMQLCEKIKPFVPNGIVLTGYACTEESFIAINSTDKNYGSSGFVFNNNEIRIVDDNGNSLGPNQQGEIYTRIPIQFSGYIGHPEKTAEAFDNDWFKTGDIGYFDNDQYIYIVDRKKELMKFNNYQITPWEIEAIINEIEGITSSCVAGVPEPNSGNDIIHAFVILEESSSITEDFILKYVNDKVIDPKRIRGGVHVVNSFPLGATGKVDRRKVQEMAAKLN</sequence>
<dbReference type="Proteomes" id="UP001153620">
    <property type="component" value="Chromosome 3"/>
</dbReference>
<evidence type="ECO:0000259" key="4">
    <source>
        <dbReference type="Pfam" id="PF13193"/>
    </source>
</evidence>
<protein>
    <recommendedName>
        <fullName evidence="7">Luciferin 4-monooxygenase</fullName>
    </recommendedName>
</protein>
<name>A0A9N9RX52_9DIPT</name>
<dbReference type="Pfam" id="PF00501">
    <property type="entry name" value="AMP-binding"/>
    <property type="match status" value="1"/>
</dbReference>
<dbReference type="Gene3D" id="3.40.50.12780">
    <property type="entry name" value="N-terminal domain of ligase-like"/>
    <property type="match status" value="1"/>
</dbReference>
<dbReference type="InterPro" id="IPR020845">
    <property type="entry name" value="AMP-binding_CS"/>
</dbReference>
<reference evidence="5" key="1">
    <citation type="submission" date="2022-01" db="EMBL/GenBank/DDBJ databases">
        <authorList>
            <person name="King R."/>
        </authorList>
    </citation>
    <scope>NUCLEOTIDE SEQUENCE</scope>
</reference>
<dbReference type="FunFam" id="3.40.50.12780:FF:000025">
    <property type="entry name" value="luciferin 4-monooxygenase"/>
    <property type="match status" value="1"/>
</dbReference>
<dbReference type="Gene3D" id="3.30.300.30">
    <property type="match status" value="1"/>
</dbReference>
<dbReference type="PANTHER" id="PTHR24096:SF353">
    <property type="entry name" value="GH16244P-RELATED"/>
    <property type="match status" value="1"/>
</dbReference>
<dbReference type="InterPro" id="IPR045851">
    <property type="entry name" value="AMP-bd_C_sf"/>
</dbReference>
<keyword evidence="6" id="KW-1185">Reference proteome</keyword>
<feature type="domain" description="AMP-binding enzyme C-terminal" evidence="4">
    <location>
        <begin position="442"/>
        <end position="519"/>
    </location>
</feature>
<dbReference type="InterPro" id="IPR042099">
    <property type="entry name" value="ANL_N_sf"/>
</dbReference>
<dbReference type="AlphaFoldDB" id="A0A9N9RX52"/>
<dbReference type="PROSITE" id="PS00455">
    <property type="entry name" value="AMP_BINDING"/>
    <property type="match status" value="1"/>
</dbReference>
<comment type="subcellular location">
    <subcellularLocation>
        <location evidence="1">Peroxisome</location>
    </subcellularLocation>
</comment>
<dbReference type="InterPro" id="IPR000873">
    <property type="entry name" value="AMP-dep_synth/lig_dom"/>
</dbReference>
<evidence type="ECO:0008006" key="7">
    <source>
        <dbReference type="Google" id="ProtNLM"/>
    </source>
</evidence>
<dbReference type="GO" id="GO:0004467">
    <property type="term" value="F:long-chain fatty acid-CoA ligase activity"/>
    <property type="evidence" value="ECO:0007669"/>
    <property type="project" value="TreeGrafter"/>
</dbReference>
<evidence type="ECO:0000313" key="6">
    <source>
        <dbReference type="Proteomes" id="UP001153620"/>
    </source>
</evidence>
<dbReference type="OrthoDB" id="10253869at2759"/>
<accession>A0A9N9RX52</accession>
<gene>
    <name evidence="5" type="ORF">CHIRRI_LOCUS9479</name>
</gene>
<evidence type="ECO:0000256" key="2">
    <source>
        <dbReference type="ARBA" id="ARBA00023140"/>
    </source>
</evidence>
<dbReference type="InterPro" id="IPR025110">
    <property type="entry name" value="AMP-bd_C"/>
</dbReference>
<evidence type="ECO:0000256" key="1">
    <source>
        <dbReference type="ARBA" id="ARBA00004275"/>
    </source>
</evidence>
<organism evidence="5 6">
    <name type="scientific">Chironomus riparius</name>
    <dbReference type="NCBI Taxonomy" id="315576"/>
    <lineage>
        <taxon>Eukaryota</taxon>
        <taxon>Metazoa</taxon>
        <taxon>Ecdysozoa</taxon>
        <taxon>Arthropoda</taxon>
        <taxon>Hexapoda</taxon>
        <taxon>Insecta</taxon>
        <taxon>Pterygota</taxon>
        <taxon>Neoptera</taxon>
        <taxon>Endopterygota</taxon>
        <taxon>Diptera</taxon>
        <taxon>Nematocera</taxon>
        <taxon>Chironomoidea</taxon>
        <taxon>Chironomidae</taxon>
        <taxon>Chironominae</taxon>
        <taxon>Chironomus</taxon>
    </lineage>
</organism>
<proteinExistence type="predicted"/>
<dbReference type="SUPFAM" id="SSF56801">
    <property type="entry name" value="Acetyl-CoA synthetase-like"/>
    <property type="match status" value="1"/>
</dbReference>
<dbReference type="PANTHER" id="PTHR24096">
    <property type="entry name" value="LONG-CHAIN-FATTY-ACID--COA LIGASE"/>
    <property type="match status" value="1"/>
</dbReference>
<dbReference type="EMBL" id="OU895879">
    <property type="protein sequence ID" value="CAG9806624.1"/>
    <property type="molecule type" value="Genomic_DNA"/>
</dbReference>
<dbReference type="Pfam" id="PF13193">
    <property type="entry name" value="AMP-binding_C"/>
    <property type="match status" value="1"/>
</dbReference>
<dbReference type="GO" id="GO:0046949">
    <property type="term" value="P:fatty-acyl-CoA biosynthetic process"/>
    <property type="evidence" value="ECO:0007669"/>
    <property type="project" value="TreeGrafter"/>
</dbReference>
<feature type="domain" description="AMP-dependent synthetase/ligase" evidence="3">
    <location>
        <begin position="37"/>
        <end position="391"/>
    </location>
</feature>
<evidence type="ECO:0000313" key="5">
    <source>
        <dbReference type="EMBL" id="CAG9806624.1"/>
    </source>
</evidence>
<keyword evidence="2" id="KW-0576">Peroxisome</keyword>
<evidence type="ECO:0000259" key="3">
    <source>
        <dbReference type="Pfam" id="PF00501"/>
    </source>
</evidence>
<dbReference type="GO" id="GO:0005777">
    <property type="term" value="C:peroxisome"/>
    <property type="evidence" value="ECO:0007669"/>
    <property type="project" value="UniProtKB-SubCell"/>
</dbReference>